<dbReference type="Proteomes" id="UP000293764">
    <property type="component" value="Unassembled WGS sequence"/>
</dbReference>
<dbReference type="RefSeq" id="WP_130101976.1">
    <property type="nucleotide sequence ID" value="NZ_SDWW01000013.1"/>
</dbReference>
<accession>A0A4Q5N0T2</accession>
<keyword evidence="3" id="KW-1185">Reference proteome</keyword>
<evidence type="ECO:0000259" key="1">
    <source>
        <dbReference type="Pfam" id="PF03551"/>
    </source>
</evidence>
<dbReference type="InterPro" id="IPR005149">
    <property type="entry name" value="Tscrpt_reg_PadR_N"/>
</dbReference>
<dbReference type="EMBL" id="SDWW01000013">
    <property type="protein sequence ID" value="RYV51659.1"/>
    <property type="molecule type" value="Genomic_DNA"/>
</dbReference>
<dbReference type="InterPro" id="IPR036390">
    <property type="entry name" value="WH_DNA-bd_sf"/>
</dbReference>
<dbReference type="Gene3D" id="1.10.10.10">
    <property type="entry name" value="Winged helix-like DNA-binding domain superfamily/Winged helix DNA-binding domain"/>
    <property type="match status" value="1"/>
</dbReference>
<protein>
    <submittedName>
        <fullName evidence="2">PadR family transcriptional regulator</fullName>
    </submittedName>
</protein>
<dbReference type="OrthoDB" id="8443918at2"/>
<proteinExistence type="predicted"/>
<reference evidence="2 3" key="1">
    <citation type="submission" date="2019-01" db="EMBL/GenBank/DDBJ databases">
        <title>Novel species of Cellulomonas.</title>
        <authorList>
            <person name="Liu Q."/>
            <person name="Xin Y.-H."/>
        </authorList>
    </citation>
    <scope>NUCLEOTIDE SEQUENCE [LARGE SCALE GENOMIC DNA]</scope>
    <source>
        <strain evidence="2 3">HLT2-17</strain>
    </source>
</reference>
<dbReference type="InterPro" id="IPR036388">
    <property type="entry name" value="WH-like_DNA-bd_sf"/>
</dbReference>
<evidence type="ECO:0000313" key="2">
    <source>
        <dbReference type="EMBL" id="RYV51659.1"/>
    </source>
</evidence>
<dbReference type="Pfam" id="PF03551">
    <property type="entry name" value="PadR"/>
    <property type="match status" value="1"/>
</dbReference>
<dbReference type="PANTHER" id="PTHR43252">
    <property type="entry name" value="TRANSCRIPTIONAL REGULATOR YQJI"/>
    <property type="match status" value="1"/>
</dbReference>
<gene>
    <name evidence="2" type="ORF">EUA98_07075</name>
</gene>
<name>A0A4Q5N0T2_9MICO</name>
<organism evidence="2 3">
    <name type="scientific">Pengzhenrongella frigida</name>
    <dbReference type="NCBI Taxonomy" id="1259133"/>
    <lineage>
        <taxon>Bacteria</taxon>
        <taxon>Bacillati</taxon>
        <taxon>Actinomycetota</taxon>
        <taxon>Actinomycetes</taxon>
        <taxon>Micrococcales</taxon>
        <taxon>Pengzhenrongella</taxon>
    </lineage>
</organism>
<dbReference type="SUPFAM" id="SSF46785">
    <property type="entry name" value="Winged helix' DNA-binding domain"/>
    <property type="match status" value="1"/>
</dbReference>
<dbReference type="AlphaFoldDB" id="A0A4Q5N0T2"/>
<dbReference type="PANTHER" id="PTHR43252:SF7">
    <property type="entry name" value="TRANSCRIPTIONAL REGULATOR YQJI"/>
    <property type="match status" value="1"/>
</dbReference>
<feature type="domain" description="Transcription regulator PadR N-terminal" evidence="1">
    <location>
        <begin position="8"/>
        <end position="84"/>
    </location>
</feature>
<sequence>MSSIRVFILGSLAERGEMHGHQLRLLGEEEHIHMWTDFTVGGIYGALKRLAADDLIETVRTERVGNRPERQVYAITPAGRTTLASMIRTTLTEFSLRPDPFDLALTRLDAAAVDALPQILATRRHAIAATIAAKQAKYERAAPHLTVAERHTMAHHQFRLRAELDWTDSLIADLPAIVQDEKSRKDS</sequence>
<evidence type="ECO:0000313" key="3">
    <source>
        <dbReference type="Proteomes" id="UP000293764"/>
    </source>
</evidence>
<comment type="caution">
    <text evidence="2">The sequence shown here is derived from an EMBL/GenBank/DDBJ whole genome shotgun (WGS) entry which is preliminary data.</text>
</comment>